<feature type="transmembrane region" description="Helical" evidence="2">
    <location>
        <begin position="52"/>
        <end position="69"/>
    </location>
</feature>
<evidence type="ECO:0000256" key="2">
    <source>
        <dbReference type="SAM" id="Phobius"/>
    </source>
</evidence>
<proteinExistence type="predicted"/>
<gene>
    <name evidence="3" type="ORF">COY20_03835</name>
</gene>
<comment type="caution">
    <text evidence="3">The sequence shown here is derived from an EMBL/GenBank/DDBJ whole genome shotgun (WGS) entry which is preliminary data.</text>
</comment>
<dbReference type="SUPFAM" id="SSF49478">
    <property type="entry name" value="Cna protein B-type domain"/>
    <property type="match status" value="1"/>
</dbReference>
<dbReference type="EMBL" id="PFNX01000069">
    <property type="protein sequence ID" value="PIZ58349.1"/>
    <property type="molecule type" value="Genomic_DNA"/>
</dbReference>
<dbReference type="Pfam" id="PF12666">
    <property type="entry name" value="PrgI"/>
    <property type="match status" value="1"/>
</dbReference>
<accession>A0A2M7TS14</accession>
<organism evidence="3 4">
    <name type="scientific">Candidatus Shapirobacteria bacterium CG_4_10_14_0_2_um_filter_40_12</name>
    <dbReference type="NCBI Taxonomy" id="1974871"/>
    <lineage>
        <taxon>Bacteria</taxon>
        <taxon>Candidatus Shapironibacteriota</taxon>
    </lineage>
</organism>
<evidence type="ECO:0000256" key="1">
    <source>
        <dbReference type="SAM" id="MobiDB-lite"/>
    </source>
</evidence>
<keyword evidence="2" id="KW-0472">Membrane</keyword>
<protein>
    <recommendedName>
        <fullName evidence="5">PrgI family protein</fullName>
    </recommendedName>
</protein>
<keyword evidence="2" id="KW-0812">Transmembrane</keyword>
<feature type="region of interest" description="Disordered" evidence="1">
    <location>
        <begin position="166"/>
        <end position="192"/>
    </location>
</feature>
<name>A0A2M7TS14_9BACT</name>
<dbReference type="InterPro" id="IPR024414">
    <property type="entry name" value="Uncharacterised_PrgI"/>
</dbReference>
<dbReference type="Proteomes" id="UP000229336">
    <property type="component" value="Unassembled WGS sequence"/>
</dbReference>
<evidence type="ECO:0000313" key="3">
    <source>
        <dbReference type="EMBL" id="PIZ58349.1"/>
    </source>
</evidence>
<dbReference type="AlphaFoldDB" id="A0A2M7TS14"/>
<reference evidence="4" key="1">
    <citation type="submission" date="2017-09" db="EMBL/GenBank/DDBJ databases">
        <title>Depth-based differentiation of microbial function through sediment-hosted aquifers and enrichment of novel symbionts in the deep terrestrial subsurface.</title>
        <authorList>
            <person name="Probst A.J."/>
            <person name="Ladd B."/>
            <person name="Jarett J.K."/>
            <person name="Geller-Mcgrath D.E."/>
            <person name="Sieber C.M.K."/>
            <person name="Emerson J.B."/>
            <person name="Anantharaman K."/>
            <person name="Thomas B.C."/>
            <person name="Malmstrom R."/>
            <person name="Stieglmeier M."/>
            <person name="Klingl A."/>
            <person name="Woyke T."/>
            <person name="Ryan C.M."/>
            <person name="Banfield J.F."/>
        </authorList>
    </citation>
    <scope>NUCLEOTIDE SEQUENCE [LARGE SCALE GENOMIC DNA]</scope>
</reference>
<keyword evidence="2" id="KW-1133">Transmembrane helix</keyword>
<dbReference type="Gene3D" id="2.60.40.1120">
    <property type="entry name" value="Carboxypeptidase-like, regulatory domain"/>
    <property type="match status" value="1"/>
</dbReference>
<sequence length="303" mass="34604">MEQHPIPQQITSYEFKLVGEMTLKQFGKAAGGIVLALIVNASPLVFFIKWPLMFILAIGGLALAFVPFQDRPLETWMLAFIKSIYNPTIYLYKKKAMKNWLDVDLSRNLAKIKVEEEEEEKKRPIKEKTKVKEFIESLPSVEREGKKDNKMNRLEDEKKIDEKISREEDEKKKEEVDDKRVQENTWSGGRPDLKLKREKLGATGSIVFGEIPMPDIPDTPNLIVGMVTDSNKKIVEGAIVEIQDKDGNPNRVLKTNSLGQFRTSTQLTDGEYLIVTEKENMTFDRVRLVLSGQIVPPVKIISK</sequence>
<feature type="compositionally biased region" description="Basic and acidic residues" evidence="1">
    <location>
        <begin position="166"/>
        <end position="182"/>
    </location>
</feature>
<evidence type="ECO:0008006" key="5">
    <source>
        <dbReference type="Google" id="ProtNLM"/>
    </source>
</evidence>
<evidence type="ECO:0000313" key="4">
    <source>
        <dbReference type="Proteomes" id="UP000229336"/>
    </source>
</evidence>